<proteinExistence type="predicted"/>
<reference evidence="3" key="1">
    <citation type="submission" date="2022-11" db="UniProtKB">
        <authorList>
            <consortium name="WormBaseParasite"/>
        </authorList>
    </citation>
    <scope>IDENTIFICATION</scope>
</reference>
<feature type="compositionally biased region" description="Polar residues" evidence="1">
    <location>
        <begin position="102"/>
        <end position="118"/>
    </location>
</feature>
<dbReference type="WBParaSite" id="PgB03_g158_t06">
    <property type="protein sequence ID" value="PgB03_g158_t06"/>
    <property type="gene ID" value="PgB03_g158"/>
</dbReference>
<evidence type="ECO:0000256" key="1">
    <source>
        <dbReference type="SAM" id="MobiDB-lite"/>
    </source>
</evidence>
<feature type="region of interest" description="Disordered" evidence="1">
    <location>
        <begin position="78"/>
        <end position="130"/>
    </location>
</feature>
<dbReference type="AlphaFoldDB" id="A0A914ZMQ0"/>
<sequence length="130" mass="14982">MKNGKAPGIDGFIWEMLKLGMELLIKPLKCLFSYMVETELSLRRKIFDFFSQRQFSFQRGANQVMSETIVPYLCYQQSRSGSRKLYAKDRSNKSKRSKMSSAQPFSNDRQGKSTTKSTCLPIKSTVNEDE</sequence>
<protein>
    <submittedName>
        <fullName evidence="3">Protein Malvolio</fullName>
    </submittedName>
</protein>
<dbReference type="Proteomes" id="UP000887569">
    <property type="component" value="Unplaced"/>
</dbReference>
<evidence type="ECO:0000313" key="3">
    <source>
        <dbReference type="WBParaSite" id="PgB03_g158_t06"/>
    </source>
</evidence>
<name>A0A914ZMQ0_PARUN</name>
<keyword evidence="2" id="KW-1185">Reference proteome</keyword>
<accession>A0A914ZMQ0</accession>
<evidence type="ECO:0000313" key="2">
    <source>
        <dbReference type="Proteomes" id="UP000887569"/>
    </source>
</evidence>
<organism evidence="2 3">
    <name type="scientific">Parascaris univalens</name>
    <name type="common">Nematode worm</name>
    <dbReference type="NCBI Taxonomy" id="6257"/>
    <lineage>
        <taxon>Eukaryota</taxon>
        <taxon>Metazoa</taxon>
        <taxon>Ecdysozoa</taxon>
        <taxon>Nematoda</taxon>
        <taxon>Chromadorea</taxon>
        <taxon>Rhabditida</taxon>
        <taxon>Spirurina</taxon>
        <taxon>Ascaridomorpha</taxon>
        <taxon>Ascaridoidea</taxon>
        <taxon>Ascarididae</taxon>
        <taxon>Parascaris</taxon>
    </lineage>
</organism>